<accession>A0A0C2JGM1</accession>
<dbReference type="PANTHER" id="PTHR11365">
    <property type="entry name" value="5-OXOPROLINASE RELATED"/>
    <property type="match status" value="1"/>
</dbReference>
<dbReference type="AlphaFoldDB" id="A0A0C2JGM1"/>
<dbReference type="InterPro" id="IPR045079">
    <property type="entry name" value="Oxoprolinase-like"/>
</dbReference>
<dbReference type="InterPro" id="IPR003692">
    <property type="entry name" value="Hydantoinase_B"/>
</dbReference>
<dbReference type="RefSeq" id="WP_040274328.1">
    <property type="nucleotide sequence ID" value="NZ_JROO01000029.1"/>
</dbReference>
<protein>
    <submittedName>
        <fullName evidence="2">Hydantoinase</fullName>
    </submittedName>
</protein>
<feature type="domain" description="Hydantoinase B/oxoprolinase" evidence="1">
    <location>
        <begin position="13"/>
        <end position="567"/>
    </location>
</feature>
<proteinExistence type="predicted"/>
<dbReference type="GO" id="GO:0006749">
    <property type="term" value="P:glutathione metabolic process"/>
    <property type="evidence" value="ECO:0007669"/>
    <property type="project" value="TreeGrafter"/>
</dbReference>
<evidence type="ECO:0000259" key="1">
    <source>
        <dbReference type="Pfam" id="PF02538"/>
    </source>
</evidence>
<comment type="caution">
    <text evidence="2">The sequence shown here is derived from an EMBL/GenBank/DDBJ whole genome shotgun (WGS) entry which is preliminary data.</text>
</comment>
<dbReference type="GO" id="GO:0005829">
    <property type="term" value="C:cytosol"/>
    <property type="evidence" value="ECO:0007669"/>
    <property type="project" value="TreeGrafter"/>
</dbReference>
<evidence type="ECO:0000313" key="3">
    <source>
        <dbReference type="Proteomes" id="UP000031675"/>
    </source>
</evidence>
<dbReference type="GO" id="GO:0017168">
    <property type="term" value="F:5-oxoprolinase (ATP-hydrolyzing) activity"/>
    <property type="evidence" value="ECO:0007669"/>
    <property type="project" value="TreeGrafter"/>
</dbReference>
<evidence type="ECO:0000313" key="2">
    <source>
        <dbReference type="EMBL" id="KIH98060.1"/>
    </source>
</evidence>
<dbReference type="EMBL" id="JROO01000029">
    <property type="protein sequence ID" value="KIH98060.1"/>
    <property type="molecule type" value="Genomic_DNA"/>
</dbReference>
<name>A0A0C2JGM1_9ACTN</name>
<reference evidence="3" key="1">
    <citation type="journal article" date="2015" name="Chem. Biol.">
        <title>Structure, bioactivity, and resistance mechanism of streptomonomicin, an unusual lasso Peptide from an understudied halophilic actinomycete.</title>
        <authorList>
            <person name="Metelev M."/>
            <person name="Tietz J.I."/>
            <person name="Melby J.O."/>
            <person name="Blair P.M."/>
            <person name="Zhu L."/>
            <person name="Livnat I."/>
            <person name="Severinov K."/>
            <person name="Mitchell D.A."/>
        </authorList>
    </citation>
    <scope>NUCLEOTIDE SEQUENCE [LARGE SCALE GENOMIC DNA]</scope>
    <source>
        <strain evidence="3">YIM 90003</strain>
    </source>
</reference>
<dbReference type="Proteomes" id="UP000031675">
    <property type="component" value="Unassembled WGS sequence"/>
</dbReference>
<organism evidence="2 3">
    <name type="scientific">Streptomonospora alba</name>
    <dbReference type="NCBI Taxonomy" id="183763"/>
    <lineage>
        <taxon>Bacteria</taxon>
        <taxon>Bacillati</taxon>
        <taxon>Actinomycetota</taxon>
        <taxon>Actinomycetes</taxon>
        <taxon>Streptosporangiales</taxon>
        <taxon>Nocardiopsidaceae</taxon>
        <taxon>Streptomonospora</taxon>
    </lineage>
</organism>
<dbReference type="STRING" id="183763.LP52_15250"/>
<sequence length="722" mass="77392">MTMNSTHVPAGYDPVTLEVLRMRLDSIVEEMGSAMIRSSGSPVITESGDFNTALFDPEGRIYSYSDFVQFHIGSGSVAVQNLVAEIKGEPLHPGDAFICNDPHTAGSAHPPDTNVISPIFYGDELIGWAQSQAHLVDVGGMTPGGFAPGAYDCFSEALRLPPGVKIFEQGKPIEWVRRVLLNNVRVPTLFWNDVRSLVASNNTGIRRLFSTVEEFGLAAFREYTRVNFEIAERVVRERIALLADGVYEADEWTEHNGHINELYRVHCTMTKADDQITMDFTGSSPQTDGFINLSYGTLVGSVASALVPILAWDVPFNEGVMTACTVLAEQGSLVNPVPPAPISNGHLTTGARVSRLVTKLLNEAARTSTSELIRARTQGVWADSWTGGISAGTRDDGEYFVLFNMDGGGMGTGAQPVTDGLDCGGMMTQVNNSLPDVEMNEMLYPVLYLWKRLNTASAGHGAYRGGQGHEFAWKLHGTPEVIQTVFAPNAQVVADGFGGGFPGGGSGHAVWRTTNINDLLDQGTVPTDTDLTAGARELLEINQQGVTIGSDDVFMQWVAGGGGYGDPLLRAPDLVARDVADGYVTDAVAAKVYGVVLVDGEVDGTETERRRAALRVERLGGREPAVSIAPGAAPGSSAPQRDSDGWYCPASGARLSTDDDWRGDVLTRSSAAAQRLSELGVRVRSRDAEPAVLIDELVSPACGTLLETRIRVESRGKEAETL</sequence>
<dbReference type="OrthoDB" id="102473at2"/>
<dbReference type="PANTHER" id="PTHR11365:SF23">
    <property type="entry name" value="HYPOTHETICAL 5-OXOPROLINASE (EUROFUNG)-RELATED"/>
    <property type="match status" value="1"/>
</dbReference>
<keyword evidence="3" id="KW-1185">Reference proteome</keyword>
<gene>
    <name evidence="2" type="ORF">LP52_15250</name>
</gene>
<dbReference type="Pfam" id="PF02538">
    <property type="entry name" value="Hydantoinase_B"/>
    <property type="match status" value="1"/>
</dbReference>